<proteinExistence type="inferred from homology"/>
<feature type="transmembrane region" description="Helical" evidence="6">
    <location>
        <begin position="83"/>
        <end position="107"/>
    </location>
</feature>
<dbReference type="Pfam" id="PF09335">
    <property type="entry name" value="VTT_dom"/>
    <property type="match status" value="1"/>
</dbReference>
<keyword evidence="4 6" id="KW-1133">Transmembrane helix</keyword>
<sequence>MEWLSHKKRAGKIVLACLGMVLTILFLQYLPQLLKLTMSLESFREYILSTGKLGPMILVFFQVLQTVIAPIPGEVIQIAGGYIYGTTLGALFVTGGMLLGAVMAFYFTRLLGGAFIEGLLTKDKFKWMAAMTDSSKFSVFLFIIFIIPGLPKDVFIYAAGLTTIKPLRFFAILVIARLPWLLASVSIGANIYHKNYGSTIVISAISVVAFVLGLIYKDKIMNRLR</sequence>
<comment type="caution">
    <text evidence="8">The sequence shown here is derived from an EMBL/GenBank/DDBJ whole genome shotgun (WGS) entry which is preliminary data.</text>
</comment>
<keyword evidence="9" id="KW-1185">Reference proteome</keyword>
<keyword evidence="3 6" id="KW-0812">Transmembrane</keyword>
<evidence type="ECO:0000313" key="9">
    <source>
        <dbReference type="Proteomes" id="UP000711047"/>
    </source>
</evidence>
<feature type="transmembrane region" description="Helical" evidence="6">
    <location>
        <begin position="53"/>
        <end position="71"/>
    </location>
</feature>
<evidence type="ECO:0000256" key="1">
    <source>
        <dbReference type="ARBA" id="ARBA00004651"/>
    </source>
</evidence>
<evidence type="ECO:0000259" key="7">
    <source>
        <dbReference type="Pfam" id="PF09335"/>
    </source>
</evidence>
<dbReference type="EMBL" id="JABMKX010000008">
    <property type="protein sequence ID" value="NQX46930.1"/>
    <property type="molecule type" value="Genomic_DNA"/>
</dbReference>
<dbReference type="InterPro" id="IPR015414">
    <property type="entry name" value="TMEM64"/>
</dbReference>
<dbReference type="PANTHER" id="PTHR12677">
    <property type="entry name" value="GOLGI APPARATUS MEMBRANE PROTEIN TVP38-RELATED"/>
    <property type="match status" value="1"/>
</dbReference>
<evidence type="ECO:0000256" key="5">
    <source>
        <dbReference type="ARBA" id="ARBA00023136"/>
    </source>
</evidence>
<comment type="subcellular location">
    <subcellularLocation>
        <location evidence="1 6">Cell membrane</location>
        <topology evidence="1 6">Multi-pass membrane protein</topology>
    </subcellularLocation>
</comment>
<protein>
    <recommendedName>
        <fullName evidence="6">TVP38/TMEM64 family membrane protein</fullName>
    </recommendedName>
</protein>
<keyword evidence="5 6" id="KW-0472">Membrane</keyword>
<name>A0ABX2DR61_9BACL</name>
<evidence type="ECO:0000256" key="2">
    <source>
        <dbReference type="ARBA" id="ARBA00022475"/>
    </source>
</evidence>
<reference evidence="8 9" key="1">
    <citation type="submission" date="2020-05" db="EMBL/GenBank/DDBJ databases">
        <title>Paenibacillus glebae, sp. nov., Paenibacillus humi sp. nov., Paenibacillus pedi sp. nov., Paenibacillus terrestris sp. nov. and Paenibacillus terricola sp. nov., isolated from a forest top soil sample.</title>
        <authorList>
            <person name="Qi S."/>
            <person name="Carlier A."/>
            <person name="Cnockaert M."/>
            <person name="Vandamme P."/>
        </authorList>
    </citation>
    <scope>NUCLEOTIDE SEQUENCE [LARGE SCALE GENOMIC DNA]</scope>
    <source>
        <strain evidence="8 9">LMG 29502</strain>
    </source>
</reference>
<accession>A0ABX2DR61</accession>
<organism evidence="8 9">
    <name type="scientific">Paenibacillus tritici</name>
    <dbReference type="NCBI Taxonomy" id="1873425"/>
    <lineage>
        <taxon>Bacteria</taxon>
        <taxon>Bacillati</taxon>
        <taxon>Bacillota</taxon>
        <taxon>Bacilli</taxon>
        <taxon>Bacillales</taxon>
        <taxon>Paenibacillaceae</taxon>
        <taxon>Paenibacillus</taxon>
    </lineage>
</organism>
<evidence type="ECO:0000256" key="3">
    <source>
        <dbReference type="ARBA" id="ARBA00022692"/>
    </source>
</evidence>
<gene>
    <name evidence="8" type="ORF">HQN87_16450</name>
</gene>
<evidence type="ECO:0000256" key="6">
    <source>
        <dbReference type="RuleBase" id="RU366058"/>
    </source>
</evidence>
<comment type="similarity">
    <text evidence="6">Belongs to the TVP38/TMEM64 family.</text>
</comment>
<dbReference type="InterPro" id="IPR032816">
    <property type="entry name" value="VTT_dom"/>
</dbReference>
<feature type="domain" description="VTT" evidence="7">
    <location>
        <begin position="71"/>
        <end position="189"/>
    </location>
</feature>
<feature type="transmembrane region" description="Helical" evidence="6">
    <location>
        <begin position="12"/>
        <end position="33"/>
    </location>
</feature>
<dbReference type="RefSeq" id="WP_173135538.1">
    <property type="nucleotide sequence ID" value="NZ_JABMKX010000008.1"/>
</dbReference>
<dbReference type="Proteomes" id="UP000711047">
    <property type="component" value="Unassembled WGS sequence"/>
</dbReference>
<evidence type="ECO:0000256" key="4">
    <source>
        <dbReference type="ARBA" id="ARBA00022989"/>
    </source>
</evidence>
<dbReference type="PANTHER" id="PTHR12677:SF59">
    <property type="entry name" value="GOLGI APPARATUS MEMBRANE PROTEIN TVP38-RELATED"/>
    <property type="match status" value="1"/>
</dbReference>
<keyword evidence="2 6" id="KW-1003">Cell membrane</keyword>
<comment type="caution">
    <text evidence="6">Lacks conserved residue(s) required for the propagation of feature annotation.</text>
</comment>
<feature type="transmembrane region" description="Helical" evidence="6">
    <location>
        <begin position="196"/>
        <end position="216"/>
    </location>
</feature>
<evidence type="ECO:0000313" key="8">
    <source>
        <dbReference type="EMBL" id="NQX46930.1"/>
    </source>
</evidence>